<reference evidence="5 6" key="1">
    <citation type="journal article" date="2012" name="BMC Genomics">
        <title>Complete genome sequence, lifestyle, and multi-drug resistance of the human pathogen Corynebacterium resistens DSM 45100 isolated from blood samples of a leukemia patient.</title>
        <authorList>
            <person name="Schroder J."/>
            <person name="Maus I."/>
            <person name="Meyer K."/>
            <person name="Wordemann S."/>
            <person name="Blom J."/>
            <person name="Jaenicke S."/>
            <person name="Schneider J."/>
            <person name="Trost E."/>
            <person name="Tauch A."/>
        </authorList>
    </citation>
    <scope>NUCLEOTIDE SEQUENCE [LARGE SCALE GENOMIC DNA]</scope>
    <source>
        <strain evidence="6">DSM 45100 / JCM 12819 / CCUG 50093 / GTC 2026 / SICGH 158</strain>
    </source>
</reference>
<dbReference type="InterPro" id="IPR016181">
    <property type="entry name" value="Acyl_CoA_acyltransferase"/>
</dbReference>
<dbReference type="Proteomes" id="UP000000492">
    <property type="component" value="Chromosome"/>
</dbReference>
<organism evidence="5 6">
    <name type="scientific">Corynebacterium resistens (strain DSM 45100 / JCM 12819 / GTC 2026 / SICGH 158)</name>
    <dbReference type="NCBI Taxonomy" id="662755"/>
    <lineage>
        <taxon>Bacteria</taxon>
        <taxon>Bacillati</taxon>
        <taxon>Actinomycetota</taxon>
        <taxon>Actinomycetes</taxon>
        <taxon>Mycobacteriales</taxon>
        <taxon>Corynebacteriaceae</taxon>
        <taxon>Corynebacterium</taxon>
    </lineage>
</organism>
<evidence type="ECO:0000256" key="1">
    <source>
        <dbReference type="ARBA" id="ARBA00022679"/>
    </source>
</evidence>
<gene>
    <name evidence="5" type="primary">rimJ</name>
    <name evidence="5" type="ordered locus">CRES_1657</name>
</gene>
<dbReference type="PROSITE" id="PS51186">
    <property type="entry name" value="GNAT"/>
    <property type="match status" value="1"/>
</dbReference>
<protein>
    <submittedName>
        <fullName evidence="5">Ribosomal-protein-alanine N-acetyltransferase</fullName>
        <ecNumber evidence="5">2.3.1.128</ecNumber>
    </submittedName>
</protein>
<accession>F8E0M0</accession>
<evidence type="ECO:0000256" key="2">
    <source>
        <dbReference type="ARBA" id="ARBA00023315"/>
    </source>
</evidence>
<keyword evidence="6" id="KW-1185">Reference proteome</keyword>
<dbReference type="AlphaFoldDB" id="F8E0M0"/>
<dbReference type="HOGENOM" id="CLU_013985_40_0_11"/>
<dbReference type="RefSeq" id="WP_013888998.1">
    <property type="nucleotide sequence ID" value="NC_015673.1"/>
</dbReference>
<keyword evidence="2 5" id="KW-0012">Acyltransferase</keyword>
<dbReference type="PANTHER" id="PTHR43792">
    <property type="entry name" value="GNAT FAMILY, PUTATIVE (AFU_ORTHOLOGUE AFUA_3G00765)-RELATED-RELATED"/>
    <property type="match status" value="1"/>
</dbReference>
<dbReference type="InterPro" id="IPR000182">
    <property type="entry name" value="GNAT_dom"/>
</dbReference>
<sequence>MNLLHLLAGGKPAQLGWPVDTPTVVTRSGQSVRLRSLERGDGVAWRRYRMEDRRLLEPVEPTAVHGWEEAHNTQGWKYTFRNLIDWAERGVVVPAAIEVDGQFAGQLTLGNIQHGAIRSCWIGYWVHSAMQGRGVATASVALGIDHAFRQVEMHRVEATVMESNVASRRVLEKAGFRHEGTLLRNLHINGSWTDHFLMAITLEEIAPHGSLVRKMLNDGDLIGVA</sequence>
<dbReference type="EC" id="2.3.1.128" evidence="5"/>
<comment type="similarity">
    <text evidence="3">Belongs to the acetyltransferase family. RimJ subfamily.</text>
</comment>
<name>F8E0M0_CORRG</name>
<evidence type="ECO:0000259" key="4">
    <source>
        <dbReference type="PROSITE" id="PS51186"/>
    </source>
</evidence>
<feature type="domain" description="N-acetyltransferase" evidence="4">
    <location>
        <begin position="54"/>
        <end position="203"/>
    </location>
</feature>
<dbReference type="KEGG" id="crd:CRES_1657"/>
<dbReference type="Gene3D" id="3.40.630.30">
    <property type="match status" value="1"/>
</dbReference>
<evidence type="ECO:0000313" key="6">
    <source>
        <dbReference type="Proteomes" id="UP000000492"/>
    </source>
</evidence>
<dbReference type="SUPFAM" id="SSF55729">
    <property type="entry name" value="Acyl-CoA N-acyltransferases (Nat)"/>
    <property type="match status" value="1"/>
</dbReference>
<dbReference type="PANTHER" id="PTHR43792:SF8">
    <property type="entry name" value="[RIBOSOMAL PROTEIN US5]-ALANINE N-ACETYLTRANSFERASE"/>
    <property type="match status" value="1"/>
</dbReference>
<dbReference type="eggNOG" id="COG1670">
    <property type="taxonomic scope" value="Bacteria"/>
</dbReference>
<dbReference type="Pfam" id="PF13302">
    <property type="entry name" value="Acetyltransf_3"/>
    <property type="match status" value="1"/>
</dbReference>
<evidence type="ECO:0000256" key="3">
    <source>
        <dbReference type="ARBA" id="ARBA00038502"/>
    </source>
</evidence>
<dbReference type="STRING" id="662755.CRES_1657"/>
<dbReference type="OrthoDB" id="5242221at2"/>
<proteinExistence type="inferred from homology"/>
<evidence type="ECO:0000313" key="5">
    <source>
        <dbReference type="EMBL" id="AEI10010.1"/>
    </source>
</evidence>
<keyword evidence="1 5" id="KW-0808">Transferase</keyword>
<dbReference type="GO" id="GO:0008999">
    <property type="term" value="F:protein-N-terminal-alanine acetyltransferase activity"/>
    <property type="evidence" value="ECO:0007669"/>
    <property type="project" value="TreeGrafter"/>
</dbReference>
<dbReference type="EMBL" id="CP002857">
    <property type="protein sequence ID" value="AEI10010.1"/>
    <property type="molecule type" value="Genomic_DNA"/>
</dbReference>
<dbReference type="GO" id="GO:0005737">
    <property type="term" value="C:cytoplasm"/>
    <property type="evidence" value="ECO:0007669"/>
    <property type="project" value="TreeGrafter"/>
</dbReference>
<dbReference type="InterPro" id="IPR051531">
    <property type="entry name" value="N-acetyltransferase"/>
</dbReference>